<evidence type="ECO:0000313" key="4">
    <source>
        <dbReference type="Proteomes" id="UP000316331"/>
    </source>
</evidence>
<evidence type="ECO:0000256" key="2">
    <source>
        <dbReference type="SAM" id="Phobius"/>
    </source>
</evidence>
<keyword evidence="2" id="KW-0472">Membrane</keyword>
<organism evidence="3 4">
    <name type="scientific">Nocardia bhagyanarayanae</name>
    <dbReference type="NCBI Taxonomy" id="1215925"/>
    <lineage>
        <taxon>Bacteria</taxon>
        <taxon>Bacillati</taxon>
        <taxon>Actinomycetota</taxon>
        <taxon>Actinomycetes</taxon>
        <taxon>Mycobacteriales</taxon>
        <taxon>Nocardiaceae</taxon>
        <taxon>Nocardia</taxon>
    </lineage>
</organism>
<dbReference type="EMBL" id="VFPG01000001">
    <property type="protein sequence ID" value="TQM28457.1"/>
    <property type="molecule type" value="Genomic_DNA"/>
</dbReference>
<dbReference type="OrthoDB" id="4553684at2"/>
<comment type="caution">
    <text evidence="3">The sequence shown here is derived from an EMBL/GenBank/DDBJ whole genome shotgun (WGS) entry which is preliminary data.</text>
</comment>
<dbReference type="RefSeq" id="WP_141807118.1">
    <property type="nucleotide sequence ID" value="NZ_VFPG01000001.1"/>
</dbReference>
<dbReference type="AlphaFoldDB" id="A0A543F3Q5"/>
<reference evidence="3 4" key="1">
    <citation type="submission" date="2019-06" db="EMBL/GenBank/DDBJ databases">
        <title>Sequencing the genomes of 1000 actinobacteria strains.</title>
        <authorList>
            <person name="Klenk H.-P."/>
        </authorList>
    </citation>
    <scope>NUCLEOTIDE SEQUENCE [LARGE SCALE GENOMIC DNA]</scope>
    <source>
        <strain evidence="3 4">DSM 103495</strain>
    </source>
</reference>
<feature type="transmembrane region" description="Helical" evidence="2">
    <location>
        <begin position="36"/>
        <end position="63"/>
    </location>
</feature>
<evidence type="ECO:0000313" key="3">
    <source>
        <dbReference type="EMBL" id="TQM28457.1"/>
    </source>
</evidence>
<gene>
    <name evidence="3" type="ORF">FB390_0021</name>
</gene>
<sequence>MSDHGGYSPNHHPHGAGYPAPPQPGRRQRKRKSPAFVALATVGITVFLGGIAGTLLLFSHGWIKSVTDPLVLPAVGQCTDASGLVLQGPLEVVDCGEPTATTKVVISETSDEADCAAGQIRILTFGYRDGDHVTAHSCGAPNLTIGNCYTKTGMTFVYDPYCLSSSVRLARQVPGTVDVEKCKSAAPDEPASRPRWGSSYDYADAANGVVNCFLPVG</sequence>
<feature type="region of interest" description="Disordered" evidence="1">
    <location>
        <begin position="1"/>
        <end position="32"/>
    </location>
</feature>
<dbReference type="Proteomes" id="UP000316331">
    <property type="component" value="Unassembled WGS sequence"/>
</dbReference>
<evidence type="ECO:0000256" key="1">
    <source>
        <dbReference type="SAM" id="MobiDB-lite"/>
    </source>
</evidence>
<keyword evidence="2" id="KW-0812">Transmembrane</keyword>
<accession>A0A543F3Q5</accession>
<proteinExistence type="predicted"/>
<keyword evidence="2" id="KW-1133">Transmembrane helix</keyword>
<keyword evidence="4" id="KW-1185">Reference proteome</keyword>
<name>A0A543F3Q5_9NOCA</name>
<protein>
    <submittedName>
        <fullName evidence="3">Uncharacterized protein</fullName>
    </submittedName>
</protein>